<dbReference type="InterPro" id="IPR006913">
    <property type="entry name" value="CENP-V/GFA"/>
</dbReference>
<comment type="caution">
    <text evidence="6">The sequence shown here is derived from an EMBL/GenBank/DDBJ whole genome shotgun (WGS) entry which is preliminary data.</text>
</comment>
<evidence type="ECO:0000256" key="3">
    <source>
        <dbReference type="ARBA" id="ARBA00022833"/>
    </source>
</evidence>
<dbReference type="Proteomes" id="UP001221217">
    <property type="component" value="Unassembled WGS sequence"/>
</dbReference>
<dbReference type="PANTHER" id="PTHR33337">
    <property type="entry name" value="GFA DOMAIN-CONTAINING PROTEIN"/>
    <property type="match status" value="1"/>
</dbReference>
<proteinExistence type="inferred from homology"/>
<comment type="similarity">
    <text evidence="1">Belongs to the Gfa family.</text>
</comment>
<protein>
    <submittedName>
        <fullName evidence="6">GFA family protein</fullName>
    </submittedName>
</protein>
<dbReference type="SUPFAM" id="SSF51316">
    <property type="entry name" value="Mss4-like"/>
    <property type="match status" value="1"/>
</dbReference>
<dbReference type="EMBL" id="JAQQAL010000010">
    <property type="protein sequence ID" value="MDC7225952.1"/>
    <property type="molecule type" value="Genomic_DNA"/>
</dbReference>
<dbReference type="GO" id="GO:0046872">
    <property type="term" value="F:metal ion binding"/>
    <property type="evidence" value="ECO:0007669"/>
    <property type="project" value="UniProtKB-KW"/>
</dbReference>
<dbReference type="InterPro" id="IPR011057">
    <property type="entry name" value="Mss4-like_sf"/>
</dbReference>
<sequence>MIHSGSCLCGKIKYEIRGNFENFFLCHCKSCRKDTGSVHASNIFSTTATLKWLRGEENVKTYNHNNSGHIKSFCPNCSSALPSIQMDGKLLVVPAGSLDTDIEIVPTGHIYLNEKANWDHYLEKIPHYEDLPKE</sequence>
<dbReference type="Gene3D" id="3.90.1590.10">
    <property type="entry name" value="glutathione-dependent formaldehyde- activating enzyme (gfa)"/>
    <property type="match status" value="1"/>
</dbReference>
<dbReference type="Pfam" id="PF04828">
    <property type="entry name" value="GFA"/>
    <property type="match status" value="1"/>
</dbReference>
<dbReference type="PANTHER" id="PTHR33337:SF40">
    <property type="entry name" value="CENP-V_GFA DOMAIN-CONTAINING PROTEIN-RELATED"/>
    <property type="match status" value="1"/>
</dbReference>
<reference evidence="6 7" key="1">
    <citation type="submission" date="2022-12" db="EMBL/GenBank/DDBJ databases">
        <title>Metagenome assembled genome from gulf of manar.</title>
        <authorList>
            <person name="Kohli P."/>
            <person name="Pk S."/>
            <person name="Venkata Ramana C."/>
            <person name="Sasikala C."/>
        </authorList>
    </citation>
    <scope>NUCLEOTIDE SEQUENCE [LARGE SCALE GENOMIC DNA]</scope>
    <source>
        <strain evidence="6">JB008</strain>
    </source>
</reference>
<evidence type="ECO:0000259" key="5">
    <source>
        <dbReference type="PROSITE" id="PS51891"/>
    </source>
</evidence>
<dbReference type="GO" id="GO:0016846">
    <property type="term" value="F:carbon-sulfur lyase activity"/>
    <property type="evidence" value="ECO:0007669"/>
    <property type="project" value="InterPro"/>
</dbReference>
<feature type="domain" description="CENP-V/GFA" evidence="5">
    <location>
        <begin position="3"/>
        <end position="119"/>
    </location>
</feature>
<evidence type="ECO:0000256" key="4">
    <source>
        <dbReference type="ARBA" id="ARBA00023239"/>
    </source>
</evidence>
<keyword evidence="4" id="KW-0456">Lyase</keyword>
<accession>A0AAJ1IAZ4</accession>
<evidence type="ECO:0000256" key="2">
    <source>
        <dbReference type="ARBA" id="ARBA00022723"/>
    </source>
</evidence>
<evidence type="ECO:0000313" key="7">
    <source>
        <dbReference type="Proteomes" id="UP001221217"/>
    </source>
</evidence>
<dbReference type="PROSITE" id="PS51891">
    <property type="entry name" value="CENP_V_GFA"/>
    <property type="match status" value="1"/>
</dbReference>
<evidence type="ECO:0000313" key="6">
    <source>
        <dbReference type="EMBL" id="MDC7225952.1"/>
    </source>
</evidence>
<keyword evidence="2" id="KW-0479">Metal-binding</keyword>
<organism evidence="6 7">
    <name type="scientific">Candidatus Thalassospirochaeta sargassi</name>
    <dbReference type="NCBI Taxonomy" id="3119039"/>
    <lineage>
        <taxon>Bacteria</taxon>
        <taxon>Pseudomonadati</taxon>
        <taxon>Spirochaetota</taxon>
        <taxon>Spirochaetia</taxon>
        <taxon>Spirochaetales</taxon>
        <taxon>Spirochaetaceae</taxon>
        <taxon>Candidatus Thalassospirochaeta</taxon>
    </lineage>
</organism>
<dbReference type="AlphaFoldDB" id="A0AAJ1IAZ4"/>
<name>A0AAJ1IAZ4_9SPIO</name>
<keyword evidence="3" id="KW-0862">Zinc</keyword>
<gene>
    <name evidence="6" type="ORF">PQJ61_04210</name>
</gene>
<evidence type="ECO:0000256" key="1">
    <source>
        <dbReference type="ARBA" id="ARBA00005495"/>
    </source>
</evidence>